<sequence>MTKMQELLGKILRNRINEELKKEVKDFKTIQETMDIFLAGDKITTEQYAEFTTLITPTITSTATE</sequence>
<evidence type="ECO:0000313" key="2">
    <source>
        <dbReference type="Proteomes" id="UP000190890"/>
    </source>
</evidence>
<organism evidence="1 2">
    <name type="scientific">Clostridium puniceum</name>
    <dbReference type="NCBI Taxonomy" id="29367"/>
    <lineage>
        <taxon>Bacteria</taxon>
        <taxon>Bacillati</taxon>
        <taxon>Bacillota</taxon>
        <taxon>Clostridia</taxon>
        <taxon>Eubacteriales</taxon>
        <taxon>Clostridiaceae</taxon>
        <taxon>Clostridium</taxon>
    </lineage>
</organism>
<dbReference type="STRING" id="29367.CLPUN_11240"/>
<protein>
    <submittedName>
        <fullName evidence="1">Uncharacterized protein</fullName>
    </submittedName>
</protein>
<keyword evidence="2" id="KW-1185">Reference proteome</keyword>
<proteinExistence type="predicted"/>
<dbReference type="AlphaFoldDB" id="A0A1S8TUY7"/>
<reference evidence="1 2" key="1">
    <citation type="submission" date="2016-05" db="EMBL/GenBank/DDBJ databases">
        <title>Microbial solvent formation.</title>
        <authorList>
            <person name="Poehlein A."/>
            <person name="Montoya Solano J.D."/>
            <person name="Flitsch S."/>
            <person name="Krabben P."/>
            <person name="Duerre P."/>
            <person name="Daniel R."/>
        </authorList>
    </citation>
    <scope>NUCLEOTIDE SEQUENCE [LARGE SCALE GENOMIC DNA]</scope>
    <source>
        <strain evidence="1 2">DSM 2619</strain>
    </source>
</reference>
<dbReference type="OrthoDB" id="1937359at2"/>
<dbReference type="Proteomes" id="UP000190890">
    <property type="component" value="Unassembled WGS sequence"/>
</dbReference>
<name>A0A1S8TUY7_9CLOT</name>
<comment type="caution">
    <text evidence="1">The sequence shown here is derived from an EMBL/GenBank/DDBJ whole genome shotgun (WGS) entry which is preliminary data.</text>
</comment>
<dbReference type="EMBL" id="LZZM01000066">
    <property type="protein sequence ID" value="OOM81372.1"/>
    <property type="molecule type" value="Genomic_DNA"/>
</dbReference>
<evidence type="ECO:0000313" key="1">
    <source>
        <dbReference type="EMBL" id="OOM81372.1"/>
    </source>
</evidence>
<dbReference type="RefSeq" id="WP_077846346.1">
    <property type="nucleotide sequence ID" value="NZ_LZZM01000066.1"/>
</dbReference>
<accession>A0A1S8TUY7</accession>
<gene>
    <name evidence="1" type="ORF">CLPUN_11240</name>
</gene>